<evidence type="ECO:0000313" key="2">
    <source>
        <dbReference type="Proteomes" id="UP001328107"/>
    </source>
</evidence>
<gene>
    <name evidence="1" type="ORF">PMAYCL1PPCAC_15485</name>
</gene>
<dbReference type="AlphaFoldDB" id="A0AAN5CIY9"/>
<feature type="non-terminal residue" evidence="1">
    <location>
        <position position="89"/>
    </location>
</feature>
<proteinExistence type="predicted"/>
<comment type="caution">
    <text evidence="1">The sequence shown here is derived from an EMBL/GenBank/DDBJ whole genome shotgun (WGS) entry which is preliminary data.</text>
</comment>
<name>A0AAN5CIY9_9BILA</name>
<dbReference type="Proteomes" id="UP001328107">
    <property type="component" value="Unassembled WGS sequence"/>
</dbReference>
<sequence length="89" mass="10285">ALPRLHHRRTGHCASEGQGRVHYLLAGGNEGLHLRRHNSQGDLQNRKSEQFLVVARQEKRLITIFTIHKILFNLKYFPLSVPCMILAYI</sequence>
<evidence type="ECO:0000313" key="1">
    <source>
        <dbReference type="EMBL" id="GMR45290.1"/>
    </source>
</evidence>
<accession>A0AAN5CIY9</accession>
<keyword evidence="2" id="KW-1185">Reference proteome</keyword>
<protein>
    <submittedName>
        <fullName evidence="1">Uncharacterized protein</fullName>
    </submittedName>
</protein>
<feature type="non-terminal residue" evidence="1">
    <location>
        <position position="1"/>
    </location>
</feature>
<organism evidence="1 2">
    <name type="scientific">Pristionchus mayeri</name>
    <dbReference type="NCBI Taxonomy" id="1317129"/>
    <lineage>
        <taxon>Eukaryota</taxon>
        <taxon>Metazoa</taxon>
        <taxon>Ecdysozoa</taxon>
        <taxon>Nematoda</taxon>
        <taxon>Chromadorea</taxon>
        <taxon>Rhabditida</taxon>
        <taxon>Rhabditina</taxon>
        <taxon>Diplogasteromorpha</taxon>
        <taxon>Diplogasteroidea</taxon>
        <taxon>Neodiplogasteridae</taxon>
        <taxon>Pristionchus</taxon>
    </lineage>
</organism>
<reference evidence="2" key="1">
    <citation type="submission" date="2022-10" db="EMBL/GenBank/DDBJ databases">
        <title>Genome assembly of Pristionchus species.</title>
        <authorList>
            <person name="Yoshida K."/>
            <person name="Sommer R.J."/>
        </authorList>
    </citation>
    <scope>NUCLEOTIDE SEQUENCE [LARGE SCALE GENOMIC DNA]</scope>
    <source>
        <strain evidence="2">RS5460</strain>
    </source>
</reference>
<dbReference type="EMBL" id="BTRK01000004">
    <property type="protein sequence ID" value="GMR45290.1"/>
    <property type="molecule type" value="Genomic_DNA"/>
</dbReference>